<dbReference type="OrthoDB" id="412109at2759"/>
<dbReference type="EMBL" id="ML213506">
    <property type="protein sequence ID" value="TFK54009.1"/>
    <property type="molecule type" value="Genomic_DNA"/>
</dbReference>
<name>A0A5C3N850_9AGAM</name>
<dbReference type="AlphaFoldDB" id="A0A5C3N850"/>
<evidence type="ECO:0000313" key="2">
    <source>
        <dbReference type="Proteomes" id="UP000305948"/>
    </source>
</evidence>
<keyword evidence="2" id="KW-1185">Reference proteome</keyword>
<organism evidence="1 2">
    <name type="scientific">Heliocybe sulcata</name>
    <dbReference type="NCBI Taxonomy" id="5364"/>
    <lineage>
        <taxon>Eukaryota</taxon>
        <taxon>Fungi</taxon>
        <taxon>Dikarya</taxon>
        <taxon>Basidiomycota</taxon>
        <taxon>Agaricomycotina</taxon>
        <taxon>Agaricomycetes</taxon>
        <taxon>Gloeophyllales</taxon>
        <taxon>Gloeophyllaceae</taxon>
        <taxon>Heliocybe</taxon>
    </lineage>
</organism>
<evidence type="ECO:0000313" key="1">
    <source>
        <dbReference type="EMBL" id="TFK54009.1"/>
    </source>
</evidence>
<protein>
    <submittedName>
        <fullName evidence="1">Uncharacterized protein</fullName>
    </submittedName>
</protein>
<reference evidence="1 2" key="1">
    <citation type="journal article" date="2019" name="Nat. Ecol. Evol.">
        <title>Megaphylogeny resolves global patterns of mushroom evolution.</title>
        <authorList>
            <person name="Varga T."/>
            <person name="Krizsan K."/>
            <person name="Foldi C."/>
            <person name="Dima B."/>
            <person name="Sanchez-Garcia M."/>
            <person name="Sanchez-Ramirez S."/>
            <person name="Szollosi G.J."/>
            <person name="Szarkandi J.G."/>
            <person name="Papp V."/>
            <person name="Albert L."/>
            <person name="Andreopoulos W."/>
            <person name="Angelini C."/>
            <person name="Antonin V."/>
            <person name="Barry K.W."/>
            <person name="Bougher N.L."/>
            <person name="Buchanan P."/>
            <person name="Buyck B."/>
            <person name="Bense V."/>
            <person name="Catcheside P."/>
            <person name="Chovatia M."/>
            <person name="Cooper J."/>
            <person name="Damon W."/>
            <person name="Desjardin D."/>
            <person name="Finy P."/>
            <person name="Geml J."/>
            <person name="Haridas S."/>
            <person name="Hughes K."/>
            <person name="Justo A."/>
            <person name="Karasinski D."/>
            <person name="Kautmanova I."/>
            <person name="Kiss B."/>
            <person name="Kocsube S."/>
            <person name="Kotiranta H."/>
            <person name="LaButti K.M."/>
            <person name="Lechner B.E."/>
            <person name="Liimatainen K."/>
            <person name="Lipzen A."/>
            <person name="Lukacs Z."/>
            <person name="Mihaltcheva S."/>
            <person name="Morgado L.N."/>
            <person name="Niskanen T."/>
            <person name="Noordeloos M.E."/>
            <person name="Ohm R.A."/>
            <person name="Ortiz-Santana B."/>
            <person name="Ovrebo C."/>
            <person name="Racz N."/>
            <person name="Riley R."/>
            <person name="Savchenko A."/>
            <person name="Shiryaev A."/>
            <person name="Soop K."/>
            <person name="Spirin V."/>
            <person name="Szebenyi C."/>
            <person name="Tomsovsky M."/>
            <person name="Tulloss R.E."/>
            <person name="Uehling J."/>
            <person name="Grigoriev I.V."/>
            <person name="Vagvolgyi C."/>
            <person name="Papp T."/>
            <person name="Martin F.M."/>
            <person name="Miettinen O."/>
            <person name="Hibbett D.S."/>
            <person name="Nagy L.G."/>
        </authorList>
    </citation>
    <scope>NUCLEOTIDE SEQUENCE [LARGE SCALE GENOMIC DNA]</scope>
    <source>
        <strain evidence="1 2">OMC1185</strain>
    </source>
</reference>
<feature type="non-terminal residue" evidence="1">
    <location>
        <position position="110"/>
    </location>
</feature>
<dbReference type="STRING" id="5364.A0A5C3N850"/>
<dbReference type="Proteomes" id="UP000305948">
    <property type="component" value="Unassembled WGS sequence"/>
</dbReference>
<accession>A0A5C3N850</accession>
<sequence length="110" mass="13003">DAWDKYETGWDRIRSPDFDDALTFRSLPWLLTYVPKSPEDIHPHAIAFFLFSTLHSRDQPRKERIRGALLRWHPDRFGRVLERVQGEERDAVEEGVGIVTRCLNDLLTRE</sequence>
<feature type="non-terminal residue" evidence="1">
    <location>
        <position position="1"/>
    </location>
</feature>
<gene>
    <name evidence="1" type="ORF">OE88DRAFT_1606442</name>
</gene>
<proteinExistence type="predicted"/>